<keyword evidence="3" id="KW-1185">Reference proteome</keyword>
<dbReference type="Proteomes" id="UP000028045">
    <property type="component" value="Unassembled WGS sequence"/>
</dbReference>
<evidence type="ECO:0008006" key="4">
    <source>
        <dbReference type="Google" id="ProtNLM"/>
    </source>
</evidence>
<name>A0A084ATZ5_STACB</name>
<dbReference type="PANTHER" id="PTHR39697">
    <property type="entry name" value="RICIN B LECTIN DOMAIN-CONTAINING PROTEIN-RELATED"/>
    <property type="match status" value="1"/>
</dbReference>
<dbReference type="OrthoDB" id="5289641at2759"/>
<evidence type="ECO:0000256" key="1">
    <source>
        <dbReference type="SAM" id="MobiDB-lite"/>
    </source>
</evidence>
<dbReference type="EMBL" id="KL648566">
    <property type="protein sequence ID" value="KEY68774.1"/>
    <property type="molecule type" value="Genomic_DNA"/>
</dbReference>
<gene>
    <name evidence="2" type="ORF">S7711_00643</name>
</gene>
<proteinExistence type="predicted"/>
<accession>A0A084ATZ5</accession>
<dbReference type="InterPro" id="IPR035992">
    <property type="entry name" value="Ricin_B-like_lectins"/>
</dbReference>
<dbReference type="AlphaFoldDB" id="A0A084ATZ5"/>
<sequence>MAEEERSRDWLISPRSSTSSGRSFNTPSRDSTVHGTYPAGPGQGPLMPGKTFKIIERKSGRPITLQGNSLSLATATSQGGSAATDEWLCVERNGYLGLQDPSSGRYLGHNGDSGMHAQATEHKAWECLTTRDHPSGGYWLMTPDGDDALRVITVGEDGKSLVTRQHGKTLWAFVEVSDP</sequence>
<evidence type="ECO:0000313" key="3">
    <source>
        <dbReference type="Proteomes" id="UP000028045"/>
    </source>
</evidence>
<reference evidence="2 3" key="1">
    <citation type="journal article" date="2014" name="BMC Genomics">
        <title>Comparative genome sequencing reveals chemotype-specific gene clusters in the toxigenic black mold Stachybotrys.</title>
        <authorList>
            <person name="Semeiks J."/>
            <person name="Borek D."/>
            <person name="Otwinowski Z."/>
            <person name="Grishin N.V."/>
        </authorList>
    </citation>
    <scope>NUCLEOTIDE SEQUENCE [LARGE SCALE GENOMIC DNA]</scope>
    <source>
        <strain evidence="3">CBS 109288 / IBT 7711</strain>
    </source>
</reference>
<organism evidence="2 3">
    <name type="scientific">Stachybotrys chartarum (strain CBS 109288 / IBT 7711)</name>
    <name type="common">Toxic black mold</name>
    <name type="synonym">Stilbospora chartarum</name>
    <dbReference type="NCBI Taxonomy" id="1280523"/>
    <lineage>
        <taxon>Eukaryota</taxon>
        <taxon>Fungi</taxon>
        <taxon>Dikarya</taxon>
        <taxon>Ascomycota</taxon>
        <taxon>Pezizomycotina</taxon>
        <taxon>Sordariomycetes</taxon>
        <taxon>Hypocreomycetidae</taxon>
        <taxon>Hypocreales</taxon>
        <taxon>Stachybotryaceae</taxon>
        <taxon>Stachybotrys</taxon>
    </lineage>
</organism>
<dbReference type="HOGENOM" id="CLU_076163_0_0_1"/>
<feature type="region of interest" description="Disordered" evidence="1">
    <location>
        <begin position="1"/>
        <end position="48"/>
    </location>
</feature>
<dbReference type="PANTHER" id="PTHR39697:SF2">
    <property type="entry name" value="CYANOVIRIN-N DOMAIN-CONTAINING PROTEIN"/>
    <property type="match status" value="1"/>
</dbReference>
<feature type="compositionally biased region" description="Low complexity" evidence="1">
    <location>
        <begin position="13"/>
        <end position="28"/>
    </location>
</feature>
<protein>
    <recommendedName>
        <fullName evidence="4">Ricin B lectin domain-containing protein</fullName>
    </recommendedName>
</protein>
<dbReference type="SUPFAM" id="SSF50370">
    <property type="entry name" value="Ricin B-like lectins"/>
    <property type="match status" value="1"/>
</dbReference>
<evidence type="ECO:0000313" key="2">
    <source>
        <dbReference type="EMBL" id="KEY68774.1"/>
    </source>
</evidence>